<keyword evidence="3" id="KW-1185">Reference proteome</keyword>
<comment type="caution">
    <text evidence="2">The sequence shown here is derived from an EMBL/GenBank/DDBJ whole genome shotgun (WGS) entry which is preliminary data.</text>
</comment>
<reference evidence="2 3" key="1">
    <citation type="journal article" date="2017" name="Nat. Commun.">
        <title>Genome assembly with in vitro proximity ligation data and whole-genome triplication in lettuce.</title>
        <authorList>
            <person name="Reyes-Chin-Wo S."/>
            <person name="Wang Z."/>
            <person name="Yang X."/>
            <person name="Kozik A."/>
            <person name="Arikit S."/>
            <person name="Song C."/>
            <person name="Xia L."/>
            <person name="Froenicke L."/>
            <person name="Lavelle D.O."/>
            <person name="Truco M.J."/>
            <person name="Xia R."/>
            <person name="Zhu S."/>
            <person name="Xu C."/>
            <person name="Xu H."/>
            <person name="Xu X."/>
            <person name="Cox K."/>
            <person name="Korf I."/>
            <person name="Meyers B.C."/>
            <person name="Michelmore R.W."/>
        </authorList>
    </citation>
    <scope>NUCLEOTIDE SEQUENCE [LARGE SCALE GENOMIC DNA]</scope>
    <source>
        <strain evidence="3">cv. Salinas</strain>
        <tissue evidence="2">Seedlings</tissue>
    </source>
</reference>
<proteinExistence type="predicted"/>
<name>A0A9R1X7C7_LACSA</name>
<evidence type="ECO:0000256" key="1">
    <source>
        <dbReference type="SAM" id="MobiDB-lite"/>
    </source>
</evidence>
<dbReference type="Proteomes" id="UP000235145">
    <property type="component" value="Unassembled WGS sequence"/>
</dbReference>
<gene>
    <name evidence="2" type="ORF">LSAT_V11C500258740</name>
</gene>
<dbReference type="EMBL" id="NBSK02000005">
    <property type="protein sequence ID" value="KAJ0203560.1"/>
    <property type="molecule type" value="Genomic_DNA"/>
</dbReference>
<dbReference type="AlphaFoldDB" id="A0A9R1X7C7"/>
<evidence type="ECO:0000313" key="2">
    <source>
        <dbReference type="EMBL" id="KAJ0203560.1"/>
    </source>
</evidence>
<organism evidence="2 3">
    <name type="scientific">Lactuca sativa</name>
    <name type="common">Garden lettuce</name>
    <dbReference type="NCBI Taxonomy" id="4236"/>
    <lineage>
        <taxon>Eukaryota</taxon>
        <taxon>Viridiplantae</taxon>
        <taxon>Streptophyta</taxon>
        <taxon>Embryophyta</taxon>
        <taxon>Tracheophyta</taxon>
        <taxon>Spermatophyta</taxon>
        <taxon>Magnoliopsida</taxon>
        <taxon>eudicotyledons</taxon>
        <taxon>Gunneridae</taxon>
        <taxon>Pentapetalae</taxon>
        <taxon>asterids</taxon>
        <taxon>campanulids</taxon>
        <taxon>Asterales</taxon>
        <taxon>Asteraceae</taxon>
        <taxon>Cichorioideae</taxon>
        <taxon>Cichorieae</taxon>
        <taxon>Lactucinae</taxon>
        <taxon>Lactuca</taxon>
    </lineage>
</organism>
<feature type="compositionally biased region" description="Acidic residues" evidence="1">
    <location>
        <begin position="14"/>
        <end position="31"/>
    </location>
</feature>
<protein>
    <submittedName>
        <fullName evidence="2">Uncharacterized protein</fullName>
    </submittedName>
</protein>
<feature type="region of interest" description="Disordered" evidence="1">
    <location>
        <begin position="11"/>
        <end position="31"/>
    </location>
</feature>
<accession>A0A9R1X7C7</accession>
<sequence>MFDCLQVTQCQESEYNEEESSGDEDEIDGDEDLCDEDEEYFDVNQVSAVEMEDLKKDLIVKIDEGVLKYPQNYGNDFLNGDENVEDDDQGKCYGAQGDGSGPHREILVKIMLKVMKTWLMVV</sequence>
<evidence type="ECO:0000313" key="3">
    <source>
        <dbReference type="Proteomes" id="UP000235145"/>
    </source>
</evidence>